<proteinExistence type="predicted"/>
<gene>
    <name evidence="1" type="ORF">C2G38_2028511</name>
</gene>
<dbReference type="EMBL" id="QKWP01000064">
    <property type="protein sequence ID" value="RIB28489.1"/>
    <property type="molecule type" value="Genomic_DNA"/>
</dbReference>
<comment type="caution">
    <text evidence="1">The sequence shown here is derived from an EMBL/GenBank/DDBJ whole genome shotgun (WGS) entry which is preliminary data.</text>
</comment>
<evidence type="ECO:0000313" key="2">
    <source>
        <dbReference type="Proteomes" id="UP000266673"/>
    </source>
</evidence>
<accession>A0A397W5A2</accession>
<dbReference type="OrthoDB" id="2370656at2759"/>
<dbReference type="Proteomes" id="UP000266673">
    <property type="component" value="Unassembled WGS sequence"/>
</dbReference>
<sequence length="323" mass="37718">MKIFSADELKEMIHCDKIFSWKVIDENMKNWVDNLVKTEKPDIPIPVSLDPEECTFILDMYLQLVKTWESKLFENREQGDGEILEDTYVHEIMHNIMYYTVRDLSPSLVRIAWGTRTPEEGNGQVERTFDEMFFKMTNNVKKTYQDKFQSRKKPDLLGTFKIDDHKYEFIYGEAAGPPFLSDSFKSEGDRRKLILFLLRCIKSIDETLKEHFSSPVDGDLIESAKCIPRFGMLLYGTFLKIIYYDNSYEIGRIIPLVNIKLPLQSNSSQFSITNYLYGLIIFRRAVKESLEGFSNLSDSISNRMNVFNHSANMFIFDAKVEVE</sequence>
<protein>
    <submittedName>
        <fullName evidence="1">Uncharacterized protein</fullName>
    </submittedName>
</protein>
<organism evidence="1 2">
    <name type="scientific">Gigaspora rosea</name>
    <dbReference type="NCBI Taxonomy" id="44941"/>
    <lineage>
        <taxon>Eukaryota</taxon>
        <taxon>Fungi</taxon>
        <taxon>Fungi incertae sedis</taxon>
        <taxon>Mucoromycota</taxon>
        <taxon>Glomeromycotina</taxon>
        <taxon>Glomeromycetes</taxon>
        <taxon>Diversisporales</taxon>
        <taxon>Gigasporaceae</taxon>
        <taxon>Gigaspora</taxon>
    </lineage>
</organism>
<name>A0A397W5A2_9GLOM</name>
<keyword evidence="2" id="KW-1185">Reference proteome</keyword>
<dbReference type="AlphaFoldDB" id="A0A397W5A2"/>
<reference evidence="1 2" key="1">
    <citation type="submission" date="2018-06" db="EMBL/GenBank/DDBJ databases">
        <title>Comparative genomics reveals the genomic features of Rhizophagus irregularis, R. cerebriforme, R. diaphanum and Gigaspora rosea, and their symbiotic lifestyle signature.</title>
        <authorList>
            <person name="Morin E."/>
            <person name="San Clemente H."/>
            <person name="Chen E.C.H."/>
            <person name="De La Providencia I."/>
            <person name="Hainaut M."/>
            <person name="Kuo A."/>
            <person name="Kohler A."/>
            <person name="Murat C."/>
            <person name="Tang N."/>
            <person name="Roy S."/>
            <person name="Loubradou J."/>
            <person name="Henrissat B."/>
            <person name="Grigoriev I.V."/>
            <person name="Corradi N."/>
            <person name="Roux C."/>
            <person name="Martin F.M."/>
        </authorList>
    </citation>
    <scope>NUCLEOTIDE SEQUENCE [LARGE SCALE GENOMIC DNA]</scope>
    <source>
        <strain evidence="1 2">DAOM 194757</strain>
    </source>
</reference>
<evidence type="ECO:0000313" key="1">
    <source>
        <dbReference type="EMBL" id="RIB28489.1"/>
    </source>
</evidence>